<gene>
    <name evidence="1" type="ORF">BV25DRAFT_1040267</name>
</gene>
<proteinExistence type="predicted"/>
<reference evidence="1" key="1">
    <citation type="submission" date="2021-03" db="EMBL/GenBank/DDBJ databases">
        <authorList>
            <consortium name="DOE Joint Genome Institute"/>
            <person name="Ahrendt S."/>
            <person name="Looney B.P."/>
            <person name="Miyauchi S."/>
            <person name="Morin E."/>
            <person name="Drula E."/>
            <person name="Courty P.E."/>
            <person name="Chicoki N."/>
            <person name="Fauchery L."/>
            <person name="Kohler A."/>
            <person name="Kuo A."/>
            <person name="Labutti K."/>
            <person name="Pangilinan J."/>
            <person name="Lipzen A."/>
            <person name="Riley R."/>
            <person name="Andreopoulos W."/>
            <person name="He G."/>
            <person name="Johnson J."/>
            <person name="Barry K.W."/>
            <person name="Grigoriev I.V."/>
            <person name="Nagy L."/>
            <person name="Hibbett D."/>
            <person name="Henrissat B."/>
            <person name="Matheny P.B."/>
            <person name="Labbe J."/>
            <person name="Martin F."/>
        </authorList>
    </citation>
    <scope>NUCLEOTIDE SEQUENCE</scope>
    <source>
        <strain evidence="1">HHB10654</strain>
    </source>
</reference>
<accession>A0ACB8STT3</accession>
<keyword evidence="2" id="KW-1185">Reference proteome</keyword>
<evidence type="ECO:0000313" key="1">
    <source>
        <dbReference type="EMBL" id="KAI0059658.1"/>
    </source>
</evidence>
<dbReference type="EMBL" id="MU277224">
    <property type="protein sequence ID" value="KAI0059658.1"/>
    <property type="molecule type" value="Genomic_DNA"/>
</dbReference>
<reference evidence="1" key="2">
    <citation type="journal article" date="2022" name="New Phytol.">
        <title>Evolutionary transition to the ectomycorrhizal habit in the genomes of a hyperdiverse lineage of mushroom-forming fungi.</title>
        <authorList>
            <person name="Looney B."/>
            <person name="Miyauchi S."/>
            <person name="Morin E."/>
            <person name="Drula E."/>
            <person name="Courty P.E."/>
            <person name="Kohler A."/>
            <person name="Kuo A."/>
            <person name="LaButti K."/>
            <person name="Pangilinan J."/>
            <person name="Lipzen A."/>
            <person name="Riley R."/>
            <person name="Andreopoulos W."/>
            <person name="He G."/>
            <person name="Johnson J."/>
            <person name="Nolan M."/>
            <person name="Tritt A."/>
            <person name="Barry K.W."/>
            <person name="Grigoriev I.V."/>
            <person name="Nagy L.G."/>
            <person name="Hibbett D."/>
            <person name="Henrissat B."/>
            <person name="Matheny P.B."/>
            <person name="Labbe J."/>
            <person name="Martin F.M."/>
        </authorList>
    </citation>
    <scope>NUCLEOTIDE SEQUENCE</scope>
    <source>
        <strain evidence="1">HHB10654</strain>
    </source>
</reference>
<organism evidence="1 2">
    <name type="scientific">Artomyces pyxidatus</name>
    <dbReference type="NCBI Taxonomy" id="48021"/>
    <lineage>
        <taxon>Eukaryota</taxon>
        <taxon>Fungi</taxon>
        <taxon>Dikarya</taxon>
        <taxon>Basidiomycota</taxon>
        <taxon>Agaricomycotina</taxon>
        <taxon>Agaricomycetes</taxon>
        <taxon>Russulales</taxon>
        <taxon>Auriscalpiaceae</taxon>
        <taxon>Artomyces</taxon>
    </lineage>
</organism>
<protein>
    <submittedName>
        <fullName evidence="1">Uncharacterized protein</fullName>
    </submittedName>
</protein>
<dbReference type="Proteomes" id="UP000814140">
    <property type="component" value="Unassembled WGS sequence"/>
</dbReference>
<sequence length="217" mass="23739">MITESKSIGALLQSSDGGRQGAMACMCDGTHLGLHFSSDLGWFSLRGGTGGAGSLTPRERQCSISGAVQRHQSSYRAACNAGGQCFCFACRIPEADRAQEVRGQKARVPIKLCSTWISTLFYDLSSDGHFSNTSQRHQSRRLKTTVTDSEPSVLSAYIFSMPSWSVESSEVYPAEPFNSYTFRLPSLFVSIAVYAQALSLSLSRKQDDHLASRRGFR</sequence>
<comment type="caution">
    <text evidence="1">The sequence shown here is derived from an EMBL/GenBank/DDBJ whole genome shotgun (WGS) entry which is preliminary data.</text>
</comment>
<evidence type="ECO:0000313" key="2">
    <source>
        <dbReference type="Proteomes" id="UP000814140"/>
    </source>
</evidence>
<name>A0ACB8STT3_9AGAM</name>